<keyword evidence="18" id="KW-1185">Reference proteome</keyword>
<evidence type="ECO:0000313" key="17">
    <source>
        <dbReference type="EMBL" id="TPG56723.1"/>
    </source>
</evidence>
<keyword evidence="17" id="KW-0675">Receptor</keyword>
<organism evidence="17 18">
    <name type="scientific">Sphingomonas glacialis</name>
    <dbReference type="NCBI Taxonomy" id="658225"/>
    <lineage>
        <taxon>Bacteria</taxon>
        <taxon>Pseudomonadati</taxon>
        <taxon>Pseudomonadota</taxon>
        <taxon>Alphaproteobacteria</taxon>
        <taxon>Sphingomonadales</taxon>
        <taxon>Sphingomonadaceae</taxon>
        <taxon>Sphingomonas</taxon>
    </lineage>
</organism>
<dbReference type="EMBL" id="RCZC01000001">
    <property type="protein sequence ID" value="TPG56723.1"/>
    <property type="molecule type" value="Genomic_DNA"/>
</dbReference>
<protein>
    <submittedName>
        <fullName evidence="17">TonB-dependent receptor</fullName>
    </submittedName>
</protein>
<evidence type="ECO:0000256" key="6">
    <source>
        <dbReference type="ARBA" id="ARBA00023004"/>
    </source>
</evidence>
<dbReference type="Pfam" id="PF00593">
    <property type="entry name" value="TonB_dep_Rec_b-barrel"/>
    <property type="match status" value="1"/>
</dbReference>
<reference evidence="17 18" key="1">
    <citation type="journal article" date="2019" name="Environ. Microbiol.">
        <title>Species interactions and distinct microbial communities in high Arctic permafrost affected cryosols are associated with the CH4 and CO2 gas fluxes.</title>
        <authorList>
            <person name="Altshuler I."/>
            <person name="Hamel J."/>
            <person name="Turney S."/>
            <person name="Magnuson E."/>
            <person name="Levesque R."/>
            <person name="Greer C."/>
            <person name="Whyte L.G."/>
        </authorList>
    </citation>
    <scope>NUCLEOTIDE SEQUENCE [LARGE SCALE GENOMIC DNA]</scope>
    <source>
        <strain evidence="17 18">E6.1</strain>
    </source>
</reference>
<evidence type="ECO:0000256" key="5">
    <source>
        <dbReference type="ARBA" id="ARBA00022692"/>
    </source>
</evidence>
<dbReference type="InterPro" id="IPR012910">
    <property type="entry name" value="Plug_dom"/>
</dbReference>
<dbReference type="SUPFAM" id="SSF56935">
    <property type="entry name" value="Porins"/>
    <property type="match status" value="1"/>
</dbReference>
<gene>
    <name evidence="17" type="ORF">EAH76_02875</name>
</gene>
<keyword evidence="5 11" id="KW-0812">Transmembrane</keyword>
<keyword evidence="4" id="KW-0410">Iron transport</keyword>
<evidence type="ECO:0000256" key="3">
    <source>
        <dbReference type="ARBA" id="ARBA00022452"/>
    </source>
</evidence>
<keyword evidence="6" id="KW-0408">Iron</keyword>
<dbReference type="Proteomes" id="UP000319931">
    <property type="component" value="Unassembled WGS sequence"/>
</dbReference>
<evidence type="ECO:0000256" key="1">
    <source>
        <dbReference type="ARBA" id="ARBA00004571"/>
    </source>
</evidence>
<feature type="signal peptide" evidence="14">
    <location>
        <begin position="1"/>
        <end position="25"/>
    </location>
</feature>
<feature type="domain" description="TonB-dependent receptor plug" evidence="16">
    <location>
        <begin position="57"/>
        <end position="169"/>
    </location>
</feature>
<dbReference type="Gene3D" id="2.40.170.20">
    <property type="entry name" value="TonB-dependent receptor, beta-barrel domain"/>
    <property type="match status" value="1"/>
</dbReference>
<dbReference type="OrthoDB" id="7537977at2"/>
<evidence type="ECO:0000259" key="15">
    <source>
        <dbReference type="Pfam" id="PF00593"/>
    </source>
</evidence>
<keyword evidence="10 11" id="KW-0998">Cell outer membrane</keyword>
<evidence type="ECO:0000313" key="18">
    <source>
        <dbReference type="Proteomes" id="UP000319931"/>
    </source>
</evidence>
<evidence type="ECO:0000256" key="8">
    <source>
        <dbReference type="ARBA" id="ARBA00023077"/>
    </source>
</evidence>
<keyword evidence="3 11" id="KW-1134">Transmembrane beta strand</keyword>
<dbReference type="InterPro" id="IPR000531">
    <property type="entry name" value="Beta-barrel_TonB"/>
</dbReference>
<sequence length="739" mass="78668">MGNGKCARGIALGVLMVSASGTAFAQNAGQDRQTKDEVETATQDIIVTAERRAVGIQHVPISVSVRSGEDLREQGRSTLSQMLDNVPGVSGATSTGTSGGGSDSPETGIAIRGVPANASAAGSIISSVPTAAVYVDEIYGGIGGTYDLERLEVLRGPQGTLYGRSATAGLVAIHSIAPKLGEVEGAALAEVGNAALRHFNGALNLPIGDVAAIRVSGNHYERDGYDAPQGGALRTNEGRVKLLVQPASTVSVTLAAAFQDNVTHTGEQALQLTAPDTFTKVPIGSTEGRNRFRQFWANIDIDLGGVTLTYVPSYRTWHQDADILVLGPAGLVLSQKQFVPKDNFLTQELRLSSSARSKLTWQAGLFYYKNDLESQNSATLQYNGARAYFAKTSKQTRALGVYAEATYPLTDRLRVSGGLRYDHTYVQSDQDYTANLNFGIAGIPGTPGFSLPEVLVTKSVSGDAATSRFNNVTYKARLEYDLSRNNLVYASISTGFLPGDVQVVSGAGNQPIALPYKEETLTSYEIGTKNRFFDNRLQLNGALSYYDYGGYQTAVNIGNAFAPSFLQITAPARMTGGEIEILVRPARHDRIGVNASYVDARFVDRTPAITANLSKEQIPYIPATTANAFWEHDVALPGGSTVTLRGEGVYRSAYDLAPLSAADAALGGAAYIRAKAQLIGNANLSWTPHSKAFSISGYVRNFTNQRTAASLSVLSIAPLSITGTRTDPRTYGVILQARF</sequence>
<dbReference type="AlphaFoldDB" id="A0A502G7B1"/>
<evidence type="ECO:0000256" key="11">
    <source>
        <dbReference type="PROSITE-ProRule" id="PRU01360"/>
    </source>
</evidence>
<proteinExistence type="inferred from homology"/>
<keyword evidence="2 11" id="KW-0813">Transport</keyword>
<evidence type="ECO:0000259" key="16">
    <source>
        <dbReference type="Pfam" id="PF07715"/>
    </source>
</evidence>
<evidence type="ECO:0000256" key="9">
    <source>
        <dbReference type="ARBA" id="ARBA00023136"/>
    </source>
</evidence>
<comment type="caution">
    <text evidence="17">The sequence shown here is derived from an EMBL/GenBank/DDBJ whole genome shotgun (WGS) entry which is preliminary data.</text>
</comment>
<keyword evidence="9 11" id="KW-0472">Membrane</keyword>
<keyword evidence="7" id="KW-0406">Ion transport</keyword>
<comment type="similarity">
    <text evidence="11 12">Belongs to the TonB-dependent receptor family.</text>
</comment>
<dbReference type="GO" id="GO:0009279">
    <property type="term" value="C:cell outer membrane"/>
    <property type="evidence" value="ECO:0007669"/>
    <property type="project" value="UniProtKB-SubCell"/>
</dbReference>
<evidence type="ECO:0000256" key="12">
    <source>
        <dbReference type="RuleBase" id="RU003357"/>
    </source>
</evidence>
<feature type="chain" id="PRO_5021189967" evidence="14">
    <location>
        <begin position="26"/>
        <end position="739"/>
    </location>
</feature>
<keyword evidence="8 12" id="KW-0798">TonB box</keyword>
<evidence type="ECO:0000256" key="4">
    <source>
        <dbReference type="ARBA" id="ARBA00022496"/>
    </source>
</evidence>
<evidence type="ECO:0000256" key="13">
    <source>
        <dbReference type="SAM" id="MobiDB-lite"/>
    </source>
</evidence>
<dbReference type="InterPro" id="IPR036942">
    <property type="entry name" value="Beta-barrel_TonB_sf"/>
</dbReference>
<name>A0A502G7B1_9SPHN</name>
<feature type="domain" description="TonB-dependent receptor-like beta-barrel" evidence="15">
    <location>
        <begin position="284"/>
        <end position="701"/>
    </location>
</feature>
<comment type="subcellular location">
    <subcellularLocation>
        <location evidence="1 11">Cell outer membrane</location>
        <topology evidence="1 11">Multi-pass membrane protein</topology>
    </subcellularLocation>
</comment>
<evidence type="ECO:0000256" key="2">
    <source>
        <dbReference type="ARBA" id="ARBA00022448"/>
    </source>
</evidence>
<evidence type="ECO:0000256" key="14">
    <source>
        <dbReference type="SAM" id="SignalP"/>
    </source>
</evidence>
<evidence type="ECO:0000256" key="10">
    <source>
        <dbReference type="ARBA" id="ARBA00023237"/>
    </source>
</evidence>
<dbReference type="InterPro" id="IPR039426">
    <property type="entry name" value="TonB-dep_rcpt-like"/>
</dbReference>
<dbReference type="GO" id="GO:0006826">
    <property type="term" value="P:iron ion transport"/>
    <property type="evidence" value="ECO:0007669"/>
    <property type="project" value="UniProtKB-KW"/>
</dbReference>
<dbReference type="PANTHER" id="PTHR32552">
    <property type="entry name" value="FERRICHROME IRON RECEPTOR-RELATED"/>
    <property type="match status" value="1"/>
</dbReference>
<feature type="region of interest" description="Disordered" evidence="13">
    <location>
        <begin position="83"/>
        <end position="110"/>
    </location>
</feature>
<evidence type="ECO:0000256" key="7">
    <source>
        <dbReference type="ARBA" id="ARBA00023065"/>
    </source>
</evidence>
<keyword evidence="14" id="KW-0732">Signal</keyword>
<dbReference type="PROSITE" id="PS52016">
    <property type="entry name" value="TONB_DEPENDENT_REC_3"/>
    <property type="match status" value="1"/>
</dbReference>
<accession>A0A502G7B1</accession>
<dbReference type="PANTHER" id="PTHR32552:SF81">
    <property type="entry name" value="TONB-DEPENDENT OUTER MEMBRANE RECEPTOR"/>
    <property type="match status" value="1"/>
</dbReference>
<dbReference type="Pfam" id="PF07715">
    <property type="entry name" value="Plug"/>
    <property type="match status" value="1"/>
</dbReference>